<dbReference type="GO" id="GO:0005938">
    <property type="term" value="C:cell cortex"/>
    <property type="evidence" value="ECO:0007669"/>
    <property type="project" value="TreeGrafter"/>
</dbReference>
<dbReference type="PANTHER" id="PTHR45954:SF1">
    <property type="entry name" value="LD33695P"/>
    <property type="match status" value="1"/>
</dbReference>
<keyword evidence="6" id="KW-1185">Reference proteome</keyword>
<dbReference type="Proteomes" id="UP000887567">
    <property type="component" value="Unplaced"/>
</dbReference>
<dbReference type="GO" id="GO:0005092">
    <property type="term" value="F:GDP-dissociation inhibitor activity"/>
    <property type="evidence" value="ECO:0007669"/>
    <property type="project" value="TreeGrafter"/>
</dbReference>
<dbReference type="InterPro" id="IPR052386">
    <property type="entry name" value="GPSM"/>
</dbReference>
<dbReference type="GeneID" id="110232576"/>
<dbReference type="OrthoDB" id="5971639at2759"/>
<keyword evidence="3" id="KW-0677">Repeat</keyword>
<dbReference type="PROSITE" id="PS50005">
    <property type="entry name" value="TPR"/>
    <property type="match status" value="2"/>
</dbReference>
<proteinExistence type="predicted"/>
<accession>A0A913WSJ9</accession>
<dbReference type="SMART" id="SM00028">
    <property type="entry name" value="TPR"/>
    <property type="match status" value="4"/>
</dbReference>
<dbReference type="SUPFAM" id="SSF48452">
    <property type="entry name" value="TPR-like"/>
    <property type="match status" value="1"/>
</dbReference>
<dbReference type="GO" id="GO:0001965">
    <property type="term" value="F:G-protein alpha-subunit binding"/>
    <property type="evidence" value="ECO:0007669"/>
    <property type="project" value="TreeGrafter"/>
</dbReference>
<dbReference type="InterPro" id="IPR011990">
    <property type="entry name" value="TPR-like_helical_dom_sf"/>
</dbReference>
<dbReference type="InterPro" id="IPR019734">
    <property type="entry name" value="TPR_rpt"/>
</dbReference>
<sequence length="270" mass="30844">MDDEIDPKQFRFIQEEHDTIFKKIEELKELLIEASDSGVKPDEASVLSSLGLAHFKIENFDLARQYQEKYLALATELEDEKGKARAHCNLGCTFKAMGDFKQAKGHFETAIDIGHQDGNNKLLARTYNNLGNIYELEENLPEALDCHLKRLALAHQLNDKNGIGKACATLGNLYHVTGELEASIQYYQEMLKILRDKLRIQDTLAEESDSGDEDPVDLDMVTMQQMAEAQEKLLEQERLKAAHPNKSKIPKFPNPRFLKKDKKDDLLLWK</sequence>
<evidence type="ECO:0000256" key="2">
    <source>
        <dbReference type="ARBA" id="ARBA00022490"/>
    </source>
</evidence>
<name>A0A913WSJ9_EXADI</name>
<reference evidence="5" key="1">
    <citation type="submission" date="2022-11" db="UniProtKB">
        <authorList>
            <consortium name="EnsemblMetazoa"/>
        </authorList>
    </citation>
    <scope>IDENTIFICATION</scope>
</reference>
<dbReference type="AlphaFoldDB" id="A0A913WSJ9"/>
<feature type="repeat" description="TPR" evidence="4">
    <location>
        <begin position="84"/>
        <end position="117"/>
    </location>
</feature>
<dbReference type="PANTHER" id="PTHR45954">
    <property type="entry name" value="LD33695P"/>
    <property type="match status" value="1"/>
</dbReference>
<evidence type="ECO:0000313" key="6">
    <source>
        <dbReference type="Proteomes" id="UP000887567"/>
    </source>
</evidence>
<dbReference type="EnsemblMetazoa" id="XM_021037790.2">
    <property type="protein sequence ID" value="XP_020893449.1"/>
    <property type="gene ID" value="LOC110232576"/>
</dbReference>
<protein>
    <submittedName>
        <fullName evidence="5">Uncharacterized protein</fullName>
    </submittedName>
</protein>
<keyword evidence="4" id="KW-0802">TPR repeat</keyword>
<evidence type="ECO:0000256" key="3">
    <source>
        <dbReference type="ARBA" id="ARBA00022737"/>
    </source>
</evidence>
<dbReference type="OMA" id="IAKESTH"/>
<dbReference type="Gene3D" id="1.25.40.10">
    <property type="entry name" value="Tetratricopeptide repeat domain"/>
    <property type="match status" value="1"/>
</dbReference>
<evidence type="ECO:0000313" key="5">
    <source>
        <dbReference type="EnsemblMetazoa" id="XP_020893449.1"/>
    </source>
</evidence>
<dbReference type="GO" id="GO:0000132">
    <property type="term" value="P:establishment of mitotic spindle orientation"/>
    <property type="evidence" value="ECO:0007669"/>
    <property type="project" value="TreeGrafter"/>
</dbReference>
<comment type="subcellular location">
    <subcellularLocation>
        <location evidence="1">Cytoplasm</location>
    </subcellularLocation>
</comment>
<dbReference type="KEGG" id="epa:110232576"/>
<evidence type="ECO:0000256" key="1">
    <source>
        <dbReference type="ARBA" id="ARBA00004496"/>
    </source>
</evidence>
<organism evidence="5 6">
    <name type="scientific">Exaiptasia diaphana</name>
    <name type="common">Tropical sea anemone</name>
    <name type="synonym">Aiptasia pulchella</name>
    <dbReference type="NCBI Taxonomy" id="2652724"/>
    <lineage>
        <taxon>Eukaryota</taxon>
        <taxon>Metazoa</taxon>
        <taxon>Cnidaria</taxon>
        <taxon>Anthozoa</taxon>
        <taxon>Hexacorallia</taxon>
        <taxon>Actiniaria</taxon>
        <taxon>Aiptasiidae</taxon>
        <taxon>Exaiptasia</taxon>
    </lineage>
</organism>
<dbReference type="Pfam" id="PF13424">
    <property type="entry name" value="TPR_12"/>
    <property type="match status" value="2"/>
</dbReference>
<keyword evidence="2" id="KW-0963">Cytoplasm</keyword>
<feature type="repeat" description="TPR" evidence="4">
    <location>
        <begin position="164"/>
        <end position="197"/>
    </location>
</feature>
<dbReference type="RefSeq" id="XP_020893449.1">
    <property type="nucleotide sequence ID" value="XM_021037790.2"/>
</dbReference>
<evidence type="ECO:0000256" key="4">
    <source>
        <dbReference type="PROSITE-ProRule" id="PRU00339"/>
    </source>
</evidence>